<dbReference type="AlphaFoldDB" id="A0A5J4VVL2"/>
<evidence type="ECO:0000313" key="2">
    <source>
        <dbReference type="Proteomes" id="UP000324800"/>
    </source>
</evidence>
<evidence type="ECO:0000313" key="1">
    <source>
        <dbReference type="EMBL" id="KAA6386734.1"/>
    </source>
</evidence>
<comment type="caution">
    <text evidence="1">The sequence shown here is derived from an EMBL/GenBank/DDBJ whole genome shotgun (WGS) entry which is preliminary data.</text>
</comment>
<sequence length="81" mass="9466">MIACIPYPLAYQEIDKDEVIKKIYDTQSVVIDSQTPQRVGIKVEKLYECISTEFQTDGWDQDKVVVYYYTSSNYQQSHFGN</sequence>
<name>A0A5J4VVL2_9EUKA</name>
<dbReference type="EMBL" id="SNRW01004672">
    <property type="protein sequence ID" value="KAA6386734.1"/>
    <property type="molecule type" value="Genomic_DNA"/>
</dbReference>
<accession>A0A5J4VVL2</accession>
<gene>
    <name evidence="1" type="ORF">EZS28_017740</name>
</gene>
<organism evidence="1 2">
    <name type="scientific">Streblomastix strix</name>
    <dbReference type="NCBI Taxonomy" id="222440"/>
    <lineage>
        <taxon>Eukaryota</taxon>
        <taxon>Metamonada</taxon>
        <taxon>Preaxostyla</taxon>
        <taxon>Oxymonadida</taxon>
        <taxon>Streblomastigidae</taxon>
        <taxon>Streblomastix</taxon>
    </lineage>
</organism>
<reference evidence="1 2" key="1">
    <citation type="submission" date="2019-03" db="EMBL/GenBank/DDBJ databases">
        <title>Single cell metagenomics reveals metabolic interactions within the superorganism composed of flagellate Streblomastix strix and complex community of Bacteroidetes bacteria on its surface.</title>
        <authorList>
            <person name="Treitli S.C."/>
            <person name="Kolisko M."/>
            <person name="Husnik F."/>
            <person name="Keeling P."/>
            <person name="Hampl V."/>
        </authorList>
    </citation>
    <scope>NUCLEOTIDE SEQUENCE [LARGE SCALE GENOMIC DNA]</scope>
    <source>
        <strain evidence="1">ST1C</strain>
    </source>
</reference>
<dbReference type="Proteomes" id="UP000324800">
    <property type="component" value="Unassembled WGS sequence"/>
</dbReference>
<proteinExistence type="predicted"/>
<protein>
    <submittedName>
        <fullName evidence="1">Uncharacterized protein</fullName>
    </submittedName>
</protein>